<proteinExistence type="predicted"/>
<protein>
    <submittedName>
        <fullName evidence="1">Uncharacterized protein</fullName>
    </submittedName>
</protein>
<comment type="caution">
    <text evidence="1">The sequence shown here is derived from an EMBL/GenBank/DDBJ whole genome shotgun (WGS) entry which is preliminary data.</text>
</comment>
<sequence length="130" mass="14352">MRLYVLALLIPLAACATPREKCEQDATQDLKVVSALIVETRQNIERGYAVKTEVRARSSITWCVGDTLGSDNNVALSWCSHNEPYEVDTPVAIDVSTETAKLKSLLKKRDALEVRAKQDLQNCASAYPEA</sequence>
<dbReference type="Proteomes" id="UP000024836">
    <property type="component" value="Unassembled WGS sequence"/>
</dbReference>
<reference evidence="1 2" key="1">
    <citation type="submission" date="2013-04" db="EMBL/GenBank/DDBJ databases">
        <title>Shimia sp. 22II-S11-Z10 Genome Sequencing.</title>
        <authorList>
            <person name="Lai Q."/>
            <person name="Li G."/>
            <person name="Shao Z."/>
        </authorList>
    </citation>
    <scope>NUCLEOTIDE SEQUENCE [LARGE SCALE GENOMIC DNA]</scope>
    <source>
        <strain evidence="2">22II-S11-Z10</strain>
    </source>
</reference>
<name>A0A058ZJ58_9RHOB</name>
<keyword evidence="2" id="KW-1185">Reference proteome</keyword>
<dbReference type="AlphaFoldDB" id="A0A058ZJ58"/>
<accession>A0A058ZJ58</accession>
<dbReference type="RefSeq" id="WP_035252524.1">
    <property type="nucleotide sequence ID" value="NZ_AQQY01000010.1"/>
</dbReference>
<evidence type="ECO:0000313" key="2">
    <source>
        <dbReference type="Proteomes" id="UP000024836"/>
    </source>
</evidence>
<evidence type="ECO:0000313" key="1">
    <source>
        <dbReference type="EMBL" id="KCV81225.1"/>
    </source>
</evidence>
<gene>
    <name evidence="1" type="ORF">ATO10_13629</name>
</gene>
<organism evidence="1 2">
    <name type="scientific">Actibacterium atlanticum</name>
    <dbReference type="NCBI Taxonomy" id="1461693"/>
    <lineage>
        <taxon>Bacteria</taxon>
        <taxon>Pseudomonadati</taxon>
        <taxon>Pseudomonadota</taxon>
        <taxon>Alphaproteobacteria</taxon>
        <taxon>Rhodobacterales</taxon>
        <taxon>Roseobacteraceae</taxon>
        <taxon>Actibacterium</taxon>
    </lineage>
</organism>
<dbReference type="OrthoDB" id="7875456at2"/>
<dbReference type="eggNOG" id="ENOG50333JZ">
    <property type="taxonomic scope" value="Bacteria"/>
</dbReference>
<dbReference type="EMBL" id="AQQY01000010">
    <property type="protein sequence ID" value="KCV81225.1"/>
    <property type="molecule type" value="Genomic_DNA"/>
</dbReference>
<dbReference type="STRING" id="1461693.ATO10_13629"/>